<dbReference type="PANTHER" id="PTHR12651">
    <property type="entry name" value="26S PROTEASOME NON-ATPASE REGULATORY SUBUNIT 9"/>
    <property type="match status" value="1"/>
</dbReference>
<dbReference type="Gene3D" id="2.30.42.10">
    <property type="match status" value="1"/>
</dbReference>
<proteinExistence type="predicted"/>
<evidence type="ECO:0000256" key="2">
    <source>
        <dbReference type="SAM" id="MobiDB-lite"/>
    </source>
</evidence>
<keyword evidence="1" id="KW-0143">Chaperone</keyword>
<dbReference type="FunCoup" id="A0A1E5R4V0">
    <property type="interactions" value="1078"/>
</dbReference>
<dbReference type="EMBL" id="LPNM01000010">
    <property type="protein sequence ID" value="OEJ81901.1"/>
    <property type="molecule type" value="Genomic_DNA"/>
</dbReference>
<gene>
    <name evidence="4" type="ORF">AWRI3579_g3700</name>
</gene>
<dbReference type="Proteomes" id="UP000095728">
    <property type="component" value="Unassembled WGS sequence"/>
</dbReference>
<dbReference type="GO" id="GO:0070682">
    <property type="term" value="P:proteasome regulatory particle assembly"/>
    <property type="evidence" value="ECO:0007669"/>
    <property type="project" value="InterPro"/>
</dbReference>
<protein>
    <recommendedName>
        <fullName evidence="3">Nas2 N-terminal domain-containing protein</fullName>
    </recommendedName>
</protein>
<feature type="region of interest" description="Disordered" evidence="2">
    <location>
        <begin position="131"/>
        <end position="154"/>
    </location>
</feature>
<evidence type="ECO:0000313" key="4">
    <source>
        <dbReference type="EMBL" id="OEJ81901.1"/>
    </source>
</evidence>
<feature type="domain" description="Nas2 N-terminal" evidence="3">
    <location>
        <begin position="49"/>
        <end position="129"/>
    </location>
</feature>
<dbReference type="GO" id="GO:0005634">
    <property type="term" value="C:nucleus"/>
    <property type="evidence" value="ECO:0007669"/>
    <property type="project" value="TreeGrafter"/>
</dbReference>
<feature type="compositionally biased region" description="Polar residues" evidence="2">
    <location>
        <begin position="138"/>
        <end position="152"/>
    </location>
</feature>
<evidence type="ECO:0000313" key="5">
    <source>
        <dbReference type="Proteomes" id="UP000095728"/>
    </source>
</evidence>
<dbReference type="Pfam" id="PF18265">
    <property type="entry name" value="Nas2_N"/>
    <property type="match status" value="1"/>
</dbReference>
<dbReference type="InterPro" id="IPR035269">
    <property type="entry name" value="PSMD9"/>
</dbReference>
<comment type="caution">
    <text evidence="4">The sequence shown here is derived from an EMBL/GenBank/DDBJ whole genome shotgun (WGS) entry which is preliminary data.</text>
</comment>
<dbReference type="InterPro" id="IPR040815">
    <property type="entry name" value="Nas2_N"/>
</dbReference>
<name>A0A1E5R4V0_9ASCO</name>
<dbReference type="PANTHER" id="PTHR12651:SF1">
    <property type="entry name" value="26S PROTEASOME NON-ATPASE REGULATORY SUBUNIT 9"/>
    <property type="match status" value="1"/>
</dbReference>
<dbReference type="Gene3D" id="6.10.140.1710">
    <property type="match status" value="1"/>
</dbReference>
<keyword evidence="5" id="KW-1185">Reference proteome</keyword>
<dbReference type="InParanoid" id="A0A1E5R4V0"/>
<dbReference type="GO" id="GO:0005737">
    <property type="term" value="C:cytoplasm"/>
    <property type="evidence" value="ECO:0007669"/>
    <property type="project" value="TreeGrafter"/>
</dbReference>
<reference evidence="5" key="1">
    <citation type="journal article" date="2016" name="Genome Announc.">
        <title>Genome sequences of three species of Hanseniaspora isolated from spontaneous wine fermentations.</title>
        <authorList>
            <person name="Sternes P.R."/>
            <person name="Lee D."/>
            <person name="Kutyna D.R."/>
            <person name="Borneman A.R."/>
        </authorList>
    </citation>
    <scope>NUCLEOTIDE SEQUENCE [LARGE SCALE GENOMIC DNA]</scope>
    <source>
        <strain evidence="5">AWRI3579</strain>
    </source>
</reference>
<sequence>MSNKVFQTLDPHLLEKYGIPPGFSPQLREAARPSNGTYAETKLKLLCLDALQKEMEAYMGFLETEISDPQNDFHMKSIQESVLTPDGFPRNDLNDLVLIQFIKNNWNCVHNDYLKLREHLYETLNEFHSLGKPDQEQQDAVSSDTRTQTRGTPQDPFLKIDSVVVGGAADLAGLQNGDLVLSIQDTQNKHRNDSITWNKKSFNSIPKNLRLLRISEFFKNNLNNDNIHVSIKRQPGETKAGVGSSRQGLSAETVIVDIQLTPKLINGSILGCKLCII</sequence>
<dbReference type="STRING" id="56408.A0A1E5R4V0"/>
<organism evidence="4 5">
    <name type="scientific">Hanseniaspora osmophila</name>
    <dbReference type="NCBI Taxonomy" id="56408"/>
    <lineage>
        <taxon>Eukaryota</taxon>
        <taxon>Fungi</taxon>
        <taxon>Dikarya</taxon>
        <taxon>Ascomycota</taxon>
        <taxon>Saccharomycotina</taxon>
        <taxon>Saccharomycetes</taxon>
        <taxon>Saccharomycodales</taxon>
        <taxon>Saccharomycodaceae</taxon>
        <taxon>Hanseniaspora</taxon>
    </lineage>
</organism>
<evidence type="ECO:0000256" key="1">
    <source>
        <dbReference type="ARBA" id="ARBA00023186"/>
    </source>
</evidence>
<dbReference type="AlphaFoldDB" id="A0A1E5R4V0"/>
<dbReference type="InterPro" id="IPR036034">
    <property type="entry name" value="PDZ_sf"/>
</dbReference>
<accession>A0A1E5R4V0</accession>
<dbReference type="OrthoDB" id="72325at2759"/>
<dbReference type="SUPFAM" id="SSF50156">
    <property type="entry name" value="PDZ domain-like"/>
    <property type="match status" value="1"/>
</dbReference>
<evidence type="ECO:0000259" key="3">
    <source>
        <dbReference type="Pfam" id="PF18265"/>
    </source>
</evidence>